<proteinExistence type="predicted"/>
<name>A0A2T7BJ41_9BACT</name>
<protein>
    <submittedName>
        <fullName evidence="1">Uncharacterized protein</fullName>
    </submittedName>
</protein>
<dbReference type="Proteomes" id="UP000244450">
    <property type="component" value="Unassembled WGS sequence"/>
</dbReference>
<sequence>MHIEMEACMGDNNCKSGVSLDQQKDIKGISSKPGRIPALIESYLGAPAHAACTDERPGIGIS</sequence>
<dbReference type="AlphaFoldDB" id="A0A2T7BJ41"/>
<gene>
    <name evidence="1" type="ORF">DCC81_18990</name>
</gene>
<comment type="caution">
    <text evidence="1">The sequence shown here is derived from an EMBL/GenBank/DDBJ whole genome shotgun (WGS) entry which is preliminary data.</text>
</comment>
<evidence type="ECO:0000313" key="1">
    <source>
        <dbReference type="EMBL" id="PUZ26309.1"/>
    </source>
</evidence>
<dbReference type="EMBL" id="QCYK01000002">
    <property type="protein sequence ID" value="PUZ26309.1"/>
    <property type="molecule type" value="Genomic_DNA"/>
</dbReference>
<evidence type="ECO:0000313" key="2">
    <source>
        <dbReference type="Proteomes" id="UP000244450"/>
    </source>
</evidence>
<reference evidence="1 2" key="1">
    <citation type="submission" date="2018-04" db="EMBL/GenBank/DDBJ databases">
        <title>Chitinophaga fuyangensis sp. nov., isolated from soil in a chemical factory.</title>
        <authorList>
            <person name="Chen K."/>
        </authorList>
    </citation>
    <scope>NUCLEOTIDE SEQUENCE [LARGE SCALE GENOMIC DNA]</scope>
    <source>
        <strain evidence="1 2">LY-1</strain>
    </source>
</reference>
<organism evidence="1 2">
    <name type="scientific">Chitinophaga parva</name>
    <dbReference type="NCBI Taxonomy" id="2169414"/>
    <lineage>
        <taxon>Bacteria</taxon>
        <taxon>Pseudomonadati</taxon>
        <taxon>Bacteroidota</taxon>
        <taxon>Chitinophagia</taxon>
        <taxon>Chitinophagales</taxon>
        <taxon>Chitinophagaceae</taxon>
        <taxon>Chitinophaga</taxon>
    </lineage>
</organism>
<keyword evidence="2" id="KW-1185">Reference proteome</keyword>
<accession>A0A2T7BJ41</accession>